<accession>J4G5K1</accession>
<evidence type="ECO:0000313" key="4">
    <source>
        <dbReference type="Proteomes" id="UP000006352"/>
    </source>
</evidence>
<feature type="compositionally biased region" description="Polar residues" evidence="2">
    <location>
        <begin position="669"/>
        <end position="683"/>
    </location>
</feature>
<feature type="compositionally biased region" description="Basic and acidic residues" evidence="2">
    <location>
        <begin position="480"/>
        <end position="491"/>
    </location>
</feature>
<dbReference type="OrthoDB" id="2681654at2759"/>
<dbReference type="RefSeq" id="XP_012180691.1">
    <property type="nucleotide sequence ID" value="XM_012325301.1"/>
</dbReference>
<feature type="compositionally biased region" description="Basic and acidic residues" evidence="2">
    <location>
        <begin position="595"/>
        <end position="615"/>
    </location>
</feature>
<feature type="region of interest" description="Disordered" evidence="2">
    <location>
        <begin position="360"/>
        <end position="380"/>
    </location>
</feature>
<keyword evidence="4" id="KW-1185">Reference proteome</keyword>
<feature type="region of interest" description="Disordered" evidence="2">
    <location>
        <begin position="394"/>
        <end position="423"/>
    </location>
</feature>
<feature type="coiled-coil region" evidence="1">
    <location>
        <begin position="22"/>
        <end position="56"/>
    </location>
</feature>
<keyword evidence="1" id="KW-0175">Coiled coil</keyword>
<reference evidence="3 4" key="1">
    <citation type="journal article" date="2012" name="Appl. Environ. Microbiol.">
        <title>Short-read sequencing for genomic analysis of the brown rot fungus Fibroporia radiculosa.</title>
        <authorList>
            <person name="Tang J.D."/>
            <person name="Perkins A.D."/>
            <person name="Sonstegard T.S."/>
            <person name="Schroeder S.G."/>
            <person name="Burgess S.C."/>
            <person name="Diehl S.V."/>
        </authorList>
    </citation>
    <scope>NUCLEOTIDE SEQUENCE [LARGE SCALE GENOMIC DNA]</scope>
    <source>
        <strain evidence="3 4">TFFH 294</strain>
    </source>
</reference>
<dbReference type="EMBL" id="HE797031">
    <property type="protein sequence ID" value="CCM01408.1"/>
    <property type="molecule type" value="Genomic_DNA"/>
</dbReference>
<feature type="compositionally biased region" description="Basic and acidic residues" evidence="2">
    <location>
        <begin position="537"/>
        <end position="548"/>
    </location>
</feature>
<feature type="region of interest" description="Disordered" evidence="2">
    <location>
        <begin position="436"/>
        <end position="723"/>
    </location>
</feature>
<dbReference type="AlphaFoldDB" id="J4G5K1"/>
<feature type="compositionally biased region" description="Polar residues" evidence="2">
    <location>
        <begin position="450"/>
        <end position="463"/>
    </location>
</feature>
<feature type="compositionally biased region" description="Basic and acidic residues" evidence="2">
    <location>
        <begin position="394"/>
        <end position="413"/>
    </location>
</feature>
<dbReference type="SUPFAM" id="SSF57997">
    <property type="entry name" value="Tropomyosin"/>
    <property type="match status" value="1"/>
</dbReference>
<sequence length="723" mass="80581">MSRRAPTPLRSTPSSAPLEGMIQKQQAHIEDLVHQNRKLEETITHLKKNVAEEEGRGKEAVAAMHLRWKQERSEWQVGCDALQAAHRLAHLRTAAELDHERAVVVLERAETGRERLARLQRDYRLVAFQRREVELESRICQLEREAEDLRAQHAEQSQGLSEEFENKAHGLEAQCADLLEQLRDKAIEIHSTMKDKEAVEDALAKLRAEHTALVASSSTTATKLERTALHLDGLKSSFSELEAKHSEAERTVAELRRQLEKWRNLENREGAEIETLRRQRIELEVRVKEAETRAEEAAAKATDREEIAEKAKKKTEKYKAALDEYRKAIEEAQDAAERAEAEVDEWKDRLAKAEEEVDALKAQMKASEGEQGDSTGQLAKAEEEIVSLKAQLQAEKEKYAQTRASEERLEQSHVRRPANKLRMDPVSDVEEVVISASYSTSRSPQRKTTEPSFSKTATGSKAPTKNIAHDEISDVEEIVEVEKLTSGRAERAAASPKLAKRPKEKNKLKSTEEQSGRGRAKQKEAPSSTSEAEIVEPEPRPKPKPKADRKGKRKADVLEDEPVEKRPAPKKSRKQVVPEEEEGSDGKGGANGAEGSERDEGPLRKTKPKSKEKSTHGVVSGSKSPPKPKNKRPQAQAKKGVSDQAPLQGNSDNEQATPKKKKRKINLFPTAQPTSFAWDQLAQTDGGLNIPTELSPVKEPEGTVSGTMLGRTGSGFGSFGSRR</sequence>
<gene>
    <name evidence="3" type="ORF">FIBRA_03459</name>
</gene>
<dbReference type="STRING" id="599839.J4G5K1"/>
<evidence type="ECO:0000256" key="1">
    <source>
        <dbReference type="SAM" id="Coils"/>
    </source>
</evidence>
<name>J4G5K1_9APHY</name>
<proteinExistence type="predicted"/>
<dbReference type="InParanoid" id="J4G5K1"/>
<protein>
    <submittedName>
        <fullName evidence="3">Uncharacterized protein</fullName>
    </submittedName>
</protein>
<dbReference type="HOGENOM" id="CLU_029096_0_0_1"/>
<dbReference type="Proteomes" id="UP000006352">
    <property type="component" value="Unassembled WGS sequence"/>
</dbReference>
<evidence type="ECO:0000313" key="3">
    <source>
        <dbReference type="EMBL" id="CCM01408.1"/>
    </source>
</evidence>
<evidence type="ECO:0000256" key="2">
    <source>
        <dbReference type="SAM" id="MobiDB-lite"/>
    </source>
</evidence>
<feature type="compositionally biased region" description="Basic and acidic residues" evidence="2">
    <location>
        <begin position="505"/>
        <end position="524"/>
    </location>
</feature>
<feature type="compositionally biased region" description="Polar residues" evidence="2">
    <location>
        <begin position="645"/>
        <end position="656"/>
    </location>
</feature>
<feature type="compositionally biased region" description="Gly residues" evidence="2">
    <location>
        <begin position="712"/>
        <end position="723"/>
    </location>
</feature>
<organism evidence="3 4">
    <name type="scientific">Fibroporia radiculosa</name>
    <dbReference type="NCBI Taxonomy" id="599839"/>
    <lineage>
        <taxon>Eukaryota</taxon>
        <taxon>Fungi</taxon>
        <taxon>Dikarya</taxon>
        <taxon>Basidiomycota</taxon>
        <taxon>Agaricomycotina</taxon>
        <taxon>Agaricomycetes</taxon>
        <taxon>Polyporales</taxon>
        <taxon>Fibroporiaceae</taxon>
        <taxon>Fibroporia</taxon>
    </lineage>
</organism>
<dbReference type="GeneID" id="24096319"/>